<proteinExistence type="inferred from homology"/>
<sequence length="149" mass="16566">MTEQKTRDTSALSLWFQRKMNARATAKLRRKGSGKMMGMDVAILHTVGKRSGQPRQTPVSWWPDEDGARLVIASGGGNLDPDWYVNLMANPDQASLELPGAETVGVAPRRLTGADRERAYARITAAQPRIAKYQSKSDREYPVVRLSPR</sequence>
<dbReference type="Pfam" id="PF04075">
    <property type="entry name" value="F420H2_quin_red"/>
    <property type="match status" value="1"/>
</dbReference>
<dbReference type="RefSeq" id="WP_387698918.1">
    <property type="nucleotide sequence ID" value="NZ_JBIAMX010000001.1"/>
</dbReference>
<dbReference type="PANTHER" id="PTHR39428:SF1">
    <property type="entry name" value="F420H(2)-DEPENDENT QUINONE REDUCTASE RV1261C"/>
    <property type="match status" value="1"/>
</dbReference>
<comment type="catalytic activity">
    <reaction evidence="2">
        <text>oxidized coenzyme F420-(gamma-L-Glu)(n) + a quinol + H(+) = reduced coenzyme F420-(gamma-L-Glu)(n) + a quinone</text>
        <dbReference type="Rhea" id="RHEA:39663"/>
        <dbReference type="Rhea" id="RHEA-COMP:12939"/>
        <dbReference type="Rhea" id="RHEA-COMP:14378"/>
        <dbReference type="ChEBI" id="CHEBI:15378"/>
        <dbReference type="ChEBI" id="CHEBI:24646"/>
        <dbReference type="ChEBI" id="CHEBI:132124"/>
        <dbReference type="ChEBI" id="CHEBI:133980"/>
        <dbReference type="ChEBI" id="CHEBI:139511"/>
    </reaction>
</comment>
<reference evidence="3 4" key="1">
    <citation type="submission" date="2024-10" db="EMBL/GenBank/DDBJ databases">
        <title>The Natural Products Discovery Center: Release of the First 8490 Sequenced Strains for Exploring Actinobacteria Biosynthetic Diversity.</title>
        <authorList>
            <person name="Kalkreuter E."/>
            <person name="Kautsar S.A."/>
            <person name="Yang D."/>
            <person name="Bader C.D."/>
            <person name="Teijaro C.N."/>
            <person name="Fluegel L."/>
            <person name="Davis C.M."/>
            <person name="Simpson J.R."/>
            <person name="Lauterbach L."/>
            <person name="Steele A.D."/>
            <person name="Gui C."/>
            <person name="Meng S."/>
            <person name="Li G."/>
            <person name="Viehrig K."/>
            <person name="Ye F."/>
            <person name="Su P."/>
            <person name="Kiefer A.F."/>
            <person name="Nichols A."/>
            <person name="Cepeda A.J."/>
            <person name="Yan W."/>
            <person name="Fan B."/>
            <person name="Jiang Y."/>
            <person name="Adhikari A."/>
            <person name="Zheng C.-J."/>
            <person name="Schuster L."/>
            <person name="Cowan T.M."/>
            <person name="Smanski M.J."/>
            <person name="Chevrette M.G."/>
            <person name="De Carvalho L.P.S."/>
            <person name="Shen B."/>
        </authorList>
    </citation>
    <scope>NUCLEOTIDE SEQUENCE [LARGE SCALE GENOMIC DNA]</scope>
    <source>
        <strain evidence="3 4">NPDC004045</strain>
    </source>
</reference>
<dbReference type="Proteomes" id="UP001601444">
    <property type="component" value="Unassembled WGS sequence"/>
</dbReference>
<comment type="similarity">
    <text evidence="1">Belongs to the F420H(2)-dependent quinone reductase family.</text>
</comment>
<dbReference type="Gene3D" id="2.30.110.10">
    <property type="entry name" value="Electron Transport, Fmn-binding Protein, Chain A"/>
    <property type="match status" value="1"/>
</dbReference>
<gene>
    <name evidence="3" type="ORF">ACFYTF_03465</name>
</gene>
<dbReference type="EMBL" id="JBIAMX010000001">
    <property type="protein sequence ID" value="MFF0541875.1"/>
    <property type="molecule type" value="Genomic_DNA"/>
</dbReference>
<protein>
    <submittedName>
        <fullName evidence="3">Nitroreductase family deazaflavin-dependent oxidoreductase</fullName>
    </submittedName>
</protein>
<name>A0ABW6PHS3_9NOCA</name>
<accession>A0ABW6PHS3</accession>
<evidence type="ECO:0000313" key="4">
    <source>
        <dbReference type="Proteomes" id="UP001601444"/>
    </source>
</evidence>
<dbReference type="NCBIfam" id="TIGR00026">
    <property type="entry name" value="hi_GC_TIGR00026"/>
    <property type="match status" value="1"/>
</dbReference>
<organism evidence="3 4">
    <name type="scientific">Nocardia thailandica</name>
    <dbReference type="NCBI Taxonomy" id="257275"/>
    <lineage>
        <taxon>Bacteria</taxon>
        <taxon>Bacillati</taxon>
        <taxon>Actinomycetota</taxon>
        <taxon>Actinomycetes</taxon>
        <taxon>Mycobacteriales</taxon>
        <taxon>Nocardiaceae</taxon>
        <taxon>Nocardia</taxon>
    </lineage>
</organism>
<dbReference type="SUPFAM" id="SSF50475">
    <property type="entry name" value="FMN-binding split barrel"/>
    <property type="match status" value="1"/>
</dbReference>
<evidence type="ECO:0000256" key="1">
    <source>
        <dbReference type="ARBA" id="ARBA00008710"/>
    </source>
</evidence>
<keyword evidence="4" id="KW-1185">Reference proteome</keyword>
<comment type="caution">
    <text evidence="3">The sequence shown here is derived from an EMBL/GenBank/DDBJ whole genome shotgun (WGS) entry which is preliminary data.</text>
</comment>
<evidence type="ECO:0000313" key="3">
    <source>
        <dbReference type="EMBL" id="MFF0541875.1"/>
    </source>
</evidence>
<dbReference type="InterPro" id="IPR012349">
    <property type="entry name" value="Split_barrel_FMN-bd"/>
</dbReference>
<dbReference type="InterPro" id="IPR004378">
    <property type="entry name" value="F420H2_quin_Rdtase"/>
</dbReference>
<evidence type="ECO:0000256" key="2">
    <source>
        <dbReference type="ARBA" id="ARBA00049106"/>
    </source>
</evidence>
<dbReference type="PANTHER" id="PTHR39428">
    <property type="entry name" value="F420H(2)-DEPENDENT QUINONE REDUCTASE RV1261C"/>
    <property type="match status" value="1"/>
</dbReference>